<dbReference type="PANTHER" id="PTHR21026">
    <property type="entry name" value="39S RIBOSOMAL PROTEIN L32, MITOCHONDRIAL"/>
    <property type="match status" value="1"/>
</dbReference>
<dbReference type="NCBIfam" id="TIGR01031">
    <property type="entry name" value="rpmF_bact"/>
    <property type="match status" value="1"/>
</dbReference>
<evidence type="ECO:0000256" key="6">
    <source>
        <dbReference type="ARBA" id="ARBA00023274"/>
    </source>
</evidence>
<evidence type="ECO:0000256" key="3">
    <source>
        <dbReference type="ARBA" id="ARBA00022946"/>
    </source>
</evidence>
<evidence type="ECO:0000256" key="2">
    <source>
        <dbReference type="ARBA" id="ARBA00008560"/>
    </source>
</evidence>
<dbReference type="Pfam" id="PF01783">
    <property type="entry name" value="Ribosomal_L32p"/>
    <property type="match status" value="1"/>
</dbReference>
<proteinExistence type="inferred from homology"/>
<dbReference type="CTD" id="64983"/>
<dbReference type="RefSeq" id="XP_033837508.1">
    <property type="nucleotide sequence ID" value="XM_033981617.2"/>
</dbReference>
<keyword evidence="6" id="KW-0687">Ribonucleoprotein</keyword>
<dbReference type="PANTHER" id="PTHR21026:SF2">
    <property type="entry name" value="LARGE RIBOSOMAL SUBUNIT PROTEIN BL32M"/>
    <property type="match status" value="1"/>
</dbReference>
<dbReference type="GO" id="GO:0003735">
    <property type="term" value="F:structural constituent of ribosome"/>
    <property type="evidence" value="ECO:0007669"/>
    <property type="project" value="InterPro"/>
</dbReference>
<dbReference type="GO" id="GO:0005762">
    <property type="term" value="C:mitochondrial large ribosomal subunit"/>
    <property type="evidence" value="ECO:0007669"/>
    <property type="project" value="TreeGrafter"/>
</dbReference>
<protein>
    <recommendedName>
        <fullName evidence="7">Large ribosomal subunit protein bL32m</fullName>
    </recommendedName>
    <alternativeName>
        <fullName evidence="8">39S ribosomal protein L32, mitochondrial</fullName>
    </alternativeName>
</protein>
<evidence type="ECO:0000256" key="1">
    <source>
        <dbReference type="ARBA" id="ARBA00004173"/>
    </source>
</evidence>
<comment type="similarity">
    <text evidence="2">Belongs to the bacterial ribosomal protein bL32 family.</text>
</comment>
<sequence length="182" mass="20679">MMNLATLVQSLRCSFLHIESRLLQAAGFETQLAPALSVNGSSILPQLNNEQEFEEQLEGPDQPSGFLDGILWMAAPKKRRTIEVNRTRRRSESKLLKLKTNIEPCPECGHLKQKHILCGFCYVKVCKETAKIRQQIKEMEGGPFGAPTVETVVLYEGEMPSAQDKDKRIIERPRKRPAWFNV</sequence>
<evidence type="ECO:0000313" key="11">
    <source>
        <dbReference type="Proteomes" id="UP000261520"/>
    </source>
</evidence>
<evidence type="ECO:0000256" key="9">
    <source>
        <dbReference type="ARBA" id="ARBA00045766"/>
    </source>
</evidence>
<evidence type="ECO:0000256" key="8">
    <source>
        <dbReference type="ARBA" id="ARBA00042577"/>
    </source>
</evidence>
<comment type="subcellular location">
    <subcellularLocation>
        <location evidence="1">Mitochondrion</location>
    </subcellularLocation>
</comment>
<dbReference type="GO" id="GO:0006412">
    <property type="term" value="P:translation"/>
    <property type="evidence" value="ECO:0007669"/>
    <property type="project" value="InterPro"/>
</dbReference>
<dbReference type="OrthoDB" id="2014905at2759"/>
<dbReference type="Proteomes" id="UP000261520">
    <property type="component" value="Unplaced"/>
</dbReference>
<organism evidence="10 11">
    <name type="scientific">Periophthalmus magnuspinnatus</name>
    <dbReference type="NCBI Taxonomy" id="409849"/>
    <lineage>
        <taxon>Eukaryota</taxon>
        <taxon>Metazoa</taxon>
        <taxon>Chordata</taxon>
        <taxon>Craniata</taxon>
        <taxon>Vertebrata</taxon>
        <taxon>Euteleostomi</taxon>
        <taxon>Actinopterygii</taxon>
        <taxon>Neopterygii</taxon>
        <taxon>Teleostei</taxon>
        <taxon>Neoteleostei</taxon>
        <taxon>Acanthomorphata</taxon>
        <taxon>Gobiaria</taxon>
        <taxon>Gobiiformes</taxon>
        <taxon>Gobioidei</taxon>
        <taxon>Gobiidae</taxon>
        <taxon>Oxudercinae</taxon>
        <taxon>Periophthalmus</taxon>
    </lineage>
</organism>
<dbReference type="AlphaFoldDB" id="A0A3B4AUR8"/>
<dbReference type="STRING" id="409849.ENSPMGP00000020878"/>
<reference evidence="10" key="2">
    <citation type="submission" date="2025-09" db="UniProtKB">
        <authorList>
            <consortium name="Ensembl"/>
        </authorList>
    </citation>
    <scope>IDENTIFICATION</scope>
</reference>
<keyword evidence="11" id="KW-1185">Reference proteome</keyword>
<evidence type="ECO:0000256" key="5">
    <source>
        <dbReference type="ARBA" id="ARBA00023128"/>
    </source>
</evidence>
<keyword evidence="5" id="KW-0496">Mitochondrion</keyword>
<reference evidence="10" key="1">
    <citation type="submission" date="2025-08" db="UniProtKB">
        <authorList>
            <consortium name="Ensembl"/>
        </authorList>
    </citation>
    <scope>IDENTIFICATION</scope>
</reference>
<accession>A0A3B4AUR8</accession>
<dbReference type="InterPro" id="IPR011332">
    <property type="entry name" value="Ribosomal_zn-bd"/>
</dbReference>
<dbReference type="InterPro" id="IPR002677">
    <property type="entry name" value="Ribosomal_bL32"/>
</dbReference>
<name>A0A3B4AUR8_9GOBI</name>
<dbReference type="Ensembl" id="ENSPMGT00000022260.1">
    <property type="protein sequence ID" value="ENSPMGP00000020878.1"/>
    <property type="gene ID" value="ENSPMGG00000016922.1"/>
</dbReference>
<evidence type="ECO:0000313" key="10">
    <source>
        <dbReference type="Ensembl" id="ENSPMGP00000020878.1"/>
    </source>
</evidence>
<keyword evidence="3" id="KW-0809">Transit peptide</keyword>
<comment type="function">
    <text evidence="9">Component of the mitochondrial large ribosomal subunit (mt-LSU). The mitochondrial ribosome (mitoribosome) is a large ribonucleoprotein complex responsible for the synthesis of proteins inside mitochondria.</text>
</comment>
<dbReference type="SUPFAM" id="SSF57829">
    <property type="entry name" value="Zn-binding ribosomal proteins"/>
    <property type="match status" value="1"/>
</dbReference>
<dbReference type="GeneID" id="117384320"/>
<dbReference type="InterPro" id="IPR051991">
    <property type="entry name" value="Mitoribosomal_protein_bL32"/>
</dbReference>
<keyword evidence="4" id="KW-0689">Ribosomal protein</keyword>
<evidence type="ECO:0000256" key="4">
    <source>
        <dbReference type="ARBA" id="ARBA00022980"/>
    </source>
</evidence>
<evidence type="ECO:0000256" key="7">
    <source>
        <dbReference type="ARBA" id="ARBA00039935"/>
    </source>
</evidence>